<evidence type="ECO:0000313" key="9">
    <source>
        <dbReference type="EMBL" id="ELR72877.1"/>
    </source>
</evidence>
<dbReference type="Proteomes" id="UP000011135">
    <property type="component" value="Unassembled WGS sequence"/>
</dbReference>
<feature type="domain" description="ABC3 transporter permease C-terminal" evidence="7">
    <location>
        <begin position="288"/>
        <end position="400"/>
    </location>
</feature>
<dbReference type="eggNOG" id="COG0577">
    <property type="taxonomic scope" value="Bacteria"/>
</dbReference>
<dbReference type="InterPro" id="IPR025857">
    <property type="entry name" value="MacB_PCD"/>
</dbReference>
<feature type="domain" description="MacB-like periplasmic core" evidence="8">
    <location>
        <begin position="519"/>
        <end position="596"/>
    </location>
</feature>
<dbReference type="InterPro" id="IPR050250">
    <property type="entry name" value="Macrolide_Exporter_MacB"/>
</dbReference>
<feature type="domain" description="MacB-like periplasmic core" evidence="8">
    <location>
        <begin position="20"/>
        <end position="234"/>
    </location>
</feature>
<comment type="caution">
    <text evidence="9">The sequence shown here is derived from an EMBL/GenBank/DDBJ whole genome shotgun (WGS) entry which is preliminary data.</text>
</comment>
<keyword evidence="4 6" id="KW-1133">Transmembrane helix</keyword>
<evidence type="ECO:0000256" key="3">
    <source>
        <dbReference type="ARBA" id="ARBA00022692"/>
    </source>
</evidence>
<feature type="transmembrane region" description="Helical" evidence="6">
    <location>
        <begin position="719"/>
        <end position="737"/>
    </location>
</feature>
<dbReference type="GO" id="GO:0005886">
    <property type="term" value="C:plasma membrane"/>
    <property type="evidence" value="ECO:0007669"/>
    <property type="project" value="UniProtKB-SubCell"/>
</dbReference>
<evidence type="ECO:0000256" key="1">
    <source>
        <dbReference type="ARBA" id="ARBA00004651"/>
    </source>
</evidence>
<feature type="transmembrane region" description="Helical" evidence="6">
    <location>
        <begin position="379"/>
        <end position="402"/>
    </location>
</feature>
<evidence type="ECO:0000313" key="10">
    <source>
        <dbReference type="Proteomes" id="UP000011135"/>
    </source>
</evidence>
<dbReference type="PANTHER" id="PTHR30572:SF18">
    <property type="entry name" value="ABC-TYPE MACROLIDE FAMILY EXPORT SYSTEM PERMEASE COMPONENT 2"/>
    <property type="match status" value="1"/>
</dbReference>
<feature type="domain" description="ABC3 transporter permease C-terminal" evidence="7">
    <location>
        <begin position="670"/>
        <end position="782"/>
    </location>
</feature>
<gene>
    <name evidence="9" type="ORF">C900_00838</name>
</gene>
<dbReference type="Pfam" id="PF12704">
    <property type="entry name" value="MacB_PCD"/>
    <property type="match status" value="2"/>
</dbReference>
<feature type="transmembrane region" description="Helical" evidence="6">
    <location>
        <begin position="21"/>
        <end position="41"/>
    </location>
</feature>
<dbReference type="EMBL" id="AMZN01000014">
    <property type="protein sequence ID" value="ELR72877.1"/>
    <property type="molecule type" value="Genomic_DNA"/>
</dbReference>
<evidence type="ECO:0000256" key="5">
    <source>
        <dbReference type="ARBA" id="ARBA00023136"/>
    </source>
</evidence>
<dbReference type="Pfam" id="PF02687">
    <property type="entry name" value="FtsX"/>
    <property type="match status" value="2"/>
</dbReference>
<dbReference type="InterPro" id="IPR003838">
    <property type="entry name" value="ABC3_permease_C"/>
</dbReference>
<feature type="transmembrane region" description="Helical" evidence="6">
    <location>
        <begin position="667"/>
        <end position="691"/>
    </location>
</feature>
<dbReference type="OrthoDB" id="1451596at2"/>
<sequence>MLRNYIKISLRNLWKQKVFSLINISGLTLGISVCMVIYLYVNDQLSYDSFHAQSDRIYRLLRIGNLNGEKYLIGVTSGPFAEALHTDFPEEVDQTVRMSFGEGLVAYEDKVFMEEKFSLADSNFLDVFTFPLAQGNPKTALDQPNSVIITGEIARKYFGDDSPLNKMIRVDNEFDLMVTGVFEELPAKSHMDFDFVGNLALLRNASYFSDWWSNSFITYVLLNDPASESHLEAQFPGFMDKYFGKDFETMTNRIDITLQPLSETYFEQDVRYDEVLHGSKSSVIVFSVVGIFIFLIACINFMNLATAKSVLRAREVGVRKTLGSSKKGLMIQFLGEAFLISGVSVVLAFMSIEVVLPVFNHTFGLELSLTHELPVLLPMLGFIIVVTGLLSGIYPAFILSAYKPVEVLKGKVKSGKSGVGFRKVLVILQFTTSAFLIIMTLMVGRQMNFIQEKDLGFDKQQVLTFPLNHTEIRNNREAFKNKMLEHPAILSVGAGTGIPGGFHDTMTADIEGLDENPRFRTLFADADYFRSFGLQIVAGRGFRKDHAADHNQVVVLNERAVRETGLTNDEIIGRRLSISFDSIPKTVVGVVKDYNFSSLKAGIEPLMITNRTNGRMMAIKIQGDVKDAVEYIENAWSAHSAGYPIAYEFLDENFNRLYQTEQLQGRLFTIFSGIVIFISCLGIFGLATFTANQRLKEIGIRKALGASIKSITSLLVKDYLVLVLIANLVAWPLGWYFSRQWLDQFAYKVSIGVEVFALTLLVAMAIALASVVMQSVKAAMANPVDVLKEE</sequence>
<evidence type="ECO:0000259" key="7">
    <source>
        <dbReference type="Pfam" id="PF02687"/>
    </source>
</evidence>
<dbReference type="PANTHER" id="PTHR30572">
    <property type="entry name" value="MEMBRANE COMPONENT OF TRANSPORTER-RELATED"/>
    <property type="match status" value="1"/>
</dbReference>
<feature type="transmembrane region" description="Helical" evidence="6">
    <location>
        <begin position="423"/>
        <end position="443"/>
    </location>
</feature>
<keyword evidence="5 6" id="KW-0472">Membrane</keyword>
<feature type="transmembrane region" description="Helical" evidence="6">
    <location>
        <begin position="337"/>
        <end position="359"/>
    </location>
</feature>
<dbReference type="AlphaFoldDB" id="L8K076"/>
<comment type="subcellular location">
    <subcellularLocation>
        <location evidence="1">Cell membrane</location>
        <topology evidence="1">Multi-pass membrane protein</topology>
    </subcellularLocation>
</comment>
<feature type="transmembrane region" description="Helical" evidence="6">
    <location>
        <begin position="283"/>
        <end position="305"/>
    </location>
</feature>
<dbReference type="RefSeq" id="WP_009578537.1">
    <property type="nucleotide sequence ID" value="NZ_AMZN01000014.1"/>
</dbReference>
<dbReference type="GO" id="GO:0022857">
    <property type="term" value="F:transmembrane transporter activity"/>
    <property type="evidence" value="ECO:0007669"/>
    <property type="project" value="TreeGrafter"/>
</dbReference>
<accession>L8K076</accession>
<protein>
    <submittedName>
        <fullName evidence="9">Putative FtsX-related transmembrane transport protein</fullName>
    </submittedName>
</protein>
<evidence type="ECO:0000259" key="8">
    <source>
        <dbReference type="Pfam" id="PF12704"/>
    </source>
</evidence>
<evidence type="ECO:0000256" key="2">
    <source>
        <dbReference type="ARBA" id="ARBA00022475"/>
    </source>
</evidence>
<name>L8K076_9BACT</name>
<dbReference type="PATRIC" id="fig|1237149.3.peg.1071"/>
<feature type="transmembrane region" description="Helical" evidence="6">
    <location>
        <begin position="749"/>
        <end position="772"/>
    </location>
</feature>
<evidence type="ECO:0000256" key="4">
    <source>
        <dbReference type="ARBA" id="ARBA00022989"/>
    </source>
</evidence>
<dbReference type="STRING" id="1237149.C900_00838"/>
<keyword evidence="2" id="KW-1003">Cell membrane</keyword>
<evidence type="ECO:0000256" key="6">
    <source>
        <dbReference type="SAM" id="Phobius"/>
    </source>
</evidence>
<keyword evidence="10" id="KW-1185">Reference proteome</keyword>
<keyword evidence="3 6" id="KW-0812">Transmembrane</keyword>
<reference evidence="9 10" key="1">
    <citation type="submission" date="2012-12" db="EMBL/GenBank/DDBJ databases">
        <title>Genome assembly of Fulvivirga imtechensis AK7.</title>
        <authorList>
            <person name="Nupur N."/>
            <person name="Khatri I."/>
            <person name="Kumar R."/>
            <person name="Subramanian S."/>
            <person name="Pinnaka A."/>
        </authorList>
    </citation>
    <scope>NUCLEOTIDE SEQUENCE [LARGE SCALE GENOMIC DNA]</scope>
    <source>
        <strain evidence="9 10">AK7</strain>
    </source>
</reference>
<proteinExistence type="predicted"/>
<organism evidence="9 10">
    <name type="scientific">Fulvivirga imtechensis AK7</name>
    <dbReference type="NCBI Taxonomy" id="1237149"/>
    <lineage>
        <taxon>Bacteria</taxon>
        <taxon>Pseudomonadati</taxon>
        <taxon>Bacteroidota</taxon>
        <taxon>Cytophagia</taxon>
        <taxon>Cytophagales</taxon>
        <taxon>Fulvivirgaceae</taxon>
        <taxon>Fulvivirga</taxon>
    </lineage>
</organism>